<reference evidence="3" key="1">
    <citation type="journal article" date="2019" name="Int. J. Syst. Evol. Microbiol.">
        <title>The Global Catalogue of Microorganisms (GCM) 10K type strain sequencing project: providing services to taxonomists for standard genome sequencing and annotation.</title>
        <authorList>
            <consortium name="The Broad Institute Genomics Platform"/>
            <consortium name="The Broad Institute Genome Sequencing Center for Infectious Disease"/>
            <person name="Wu L."/>
            <person name="Ma J."/>
        </authorList>
    </citation>
    <scope>NUCLEOTIDE SEQUENCE [LARGE SCALE GENOMIC DNA]</scope>
    <source>
        <strain evidence="3">IBRC-M 10987</strain>
    </source>
</reference>
<gene>
    <name evidence="2" type="ORF">ACFOZ8_25110</name>
</gene>
<keyword evidence="3" id="KW-1185">Reference proteome</keyword>
<dbReference type="EMBL" id="JBHSAM010000034">
    <property type="protein sequence ID" value="MFC4102906.1"/>
    <property type="molecule type" value="Genomic_DNA"/>
</dbReference>
<dbReference type="Pfam" id="PF05954">
    <property type="entry name" value="Phage_GPD"/>
    <property type="match status" value="1"/>
</dbReference>
<evidence type="ECO:0000313" key="3">
    <source>
        <dbReference type="Proteomes" id="UP001595715"/>
    </source>
</evidence>
<keyword evidence="1" id="KW-0175">Coiled coil</keyword>
<name>A0ABV8KA82_9BACL</name>
<protein>
    <submittedName>
        <fullName evidence="2">Phage late control D family protein</fullName>
    </submittedName>
</protein>
<feature type="coiled-coil region" evidence="1">
    <location>
        <begin position="258"/>
        <end position="285"/>
    </location>
</feature>
<evidence type="ECO:0000256" key="1">
    <source>
        <dbReference type="SAM" id="Coils"/>
    </source>
</evidence>
<proteinExistence type="predicted"/>
<dbReference type="SUPFAM" id="SSF69279">
    <property type="entry name" value="Phage tail proteins"/>
    <property type="match status" value="1"/>
</dbReference>
<comment type="caution">
    <text evidence="2">The sequence shown here is derived from an EMBL/GenBank/DDBJ whole genome shotgun (WGS) entry which is preliminary data.</text>
</comment>
<dbReference type="Proteomes" id="UP001595715">
    <property type="component" value="Unassembled WGS sequence"/>
</dbReference>
<organism evidence="2 3">
    <name type="scientific">Paenibacillus xanthanilyticus</name>
    <dbReference type="NCBI Taxonomy" id="1783531"/>
    <lineage>
        <taxon>Bacteria</taxon>
        <taxon>Bacillati</taxon>
        <taxon>Bacillota</taxon>
        <taxon>Bacilli</taxon>
        <taxon>Bacillales</taxon>
        <taxon>Paenibacillaceae</taxon>
        <taxon>Paenibacillus</taxon>
    </lineage>
</organism>
<evidence type="ECO:0000313" key="2">
    <source>
        <dbReference type="EMBL" id="MFC4102906.1"/>
    </source>
</evidence>
<dbReference type="RefSeq" id="WP_377721509.1">
    <property type="nucleotide sequence ID" value="NZ_JBHSAM010000034.1"/>
</dbReference>
<accession>A0ABV8KA82</accession>
<sequence>MQSQSARQAVLTATYNGKDITAELQRYLLGFTYTDNYAGQLDDLQIDLDDRERLWQSTWSPAAGDTIDARIKTINWRGPNEFAFLPCGKFDVDSGTLSGPPDRYQLRALSLPAGSSASRERRTRAWEKVKLKTLAADIAKSARLVLLYEATDNPLYDRVEQTDQTDLMFLLEQCAREGIAIKVTNGKLVLFDEAEYEGRSPIATLQRNEATSYSFEWSTVDAAYRACELTYTDSKNKTLKVTYTPPDAPQKGPVLRVRDSASSEAEALRVARKRLREQNKNYGRASLALPGDTRMAAGSTITTSGWGRFDGKYIIERAKHTIGGAGAYTTDIEIRKVLGW</sequence>